<evidence type="ECO:0000256" key="2">
    <source>
        <dbReference type="ARBA" id="ARBA00022692"/>
    </source>
</evidence>
<comment type="caution">
    <text evidence="7">The sequence shown here is derived from an EMBL/GenBank/DDBJ whole genome shotgun (WGS) entry which is preliminary data.</text>
</comment>
<evidence type="ECO:0000256" key="4">
    <source>
        <dbReference type="ARBA" id="ARBA00023136"/>
    </source>
</evidence>
<dbReference type="Pfam" id="PF07690">
    <property type="entry name" value="MFS_1"/>
    <property type="match status" value="1"/>
</dbReference>
<reference evidence="7 8" key="1">
    <citation type="submission" date="2016-07" db="EMBL/GenBank/DDBJ databases">
        <title>Pervasive Adenine N6-methylation of Active Genes in Fungi.</title>
        <authorList>
            <consortium name="DOE Joint Genome Institute"/>
            <person name="Mondo S.J."/>
            <person name="Dannebaum R.O."/>
            <person name="Kuo R.C."/>
            <person name="Labutti K."/>
            <person name="Haridas S."/>
            <person name="Kuo A."/>
            <person name="Salamov A."/>
            <person name="Ahrendt S.R."/>
            <person name="Lipzen A."/>
            <person name="Sullivan W."/>
            <person name="Andreopoulos W.B."/>
            <person name="Clum A."/>
            <person name="Lindquist E."/>
            <person name="Daum C."/>
            <person name="Ramamoorthy G.K."/>
            <person name="Gryganskyi A."/>
            <person name="Culley D."/>
            <person name="Magnuson J.K."/>
            <person name="James T.Y."/>
            <person name="O'Malley M.A."/>
            <person name="Stajich J.E."/>
            <person name="Spatafora J.W."/>
            <person name="Visel A."/>
            <person name="Grigoriev I.V."/>
        </authorList>
    </citation>
    <scope>NUCLEOTIDE SEQUENCE [LARGE SCALE GENOMIC DNA]</scope>
    <source>
        <strain evidence="7 8">NRRL 1336</strain>
    </source>
</reference>
<dbReference type="AlphaFoldDB" id="A0A1X2IW24"/>
<feature type="transmembrane region" description="Helical" evidence="5">
    <location>
        <begin position="79"/>
        <end position="102"/>
    </location>
</feature>
<evidence type="ECO:0000256" key="5">
    <source>
        <dbReference type="SAM" id="Phobius"/>
    </source>
</evidence>
<protein>
    <submittedName>
        <fullName evidence="7">Major facilitator superfamily domain-containing protein</fullName>
    </submittedName>
</protein>
<evidence type="ECO:0000313" key="7">
    <source>
        <dbReference type="EMBL" id="ORZ22411.1"/>
    </source>
</evidence>
<sequence>MSNYDEKSISSQVKENKYADTLVTQGAFGGVTYRTYGIRFYGLGVICVLNIVSSINWLSVAPVPDHANAFFNNIGLTTINWFTNAFLLIYIVAGPLSSYVFYRYSIKTGLLVGCGLQMIGSWLRYFSSFVSDSTGRIALALLGQIFCGFGQPFILNASTPYASLWFSPKERSTASMAGGLANTVGMAIADLIVPSMVPDKDSLQLNFLIIACITTGFSIPAIFIPRRPKSPPSFSASTHSERRQPLFKTLRKLVTNWNFLIIFMAFGVLCGLATTVTSMLPQIVQPYGVSYDDAGYIGVAFIVAGILGAVGTGIFIDRTKLHKWVLRMYVPIVGFLYLALLMVVKQDNYIVIIVICAILGFFMFSLLPVALELSIECTYPISETISSSSLWMCSQILGLIFLVALNALRDDNGDPPGNMRHGLILATCVSMPMMLLSTLYNSPNRRMDAEKEEEVIVN</sequence>
<feature type="transmembrane region" description="Helical" evidence="5">
    <location>
        <begin position="176"/>
        <end position="197"/>
    </location>
</feature>
<feature type="transmembrane region" description="Helical" evidence="5">
    <location>
        <begin position="203"/>
        <end position="224"/>
    </location>
</feature>
<evidence type="ECO:0000256" key="3">
    <source>
        <dbReference type="ARBA" id="ARBA00022989"/>
    </source>
</evidence>
<dbReference type="PANTHER" id="PTHR10924">
    <property type="entry name" value="MAJOR FACILITATOR SUPERFAMILY PROTEIN-RELATED"/>
    <property type="match status" value="1"/>
</dbReference>
<keyword evidence="8" id="KW-1185">Reference proteome</keyword>
<dbReference type="SUPFAM" id="SSF103473">
    <property type="entry name" value="MFS general substrate transporter"/>
    <property type="match status" value="1"/>
</dbReference>
<gene>
    <name evidence="7" type="ORF">BCR42DRAFT_447723</name>
</gene>
<evidence type="ECO:0000256" key="1">
    <source>
        <dbReference type="ARBA" id="ARBA00004141"/>
    </source>
</evidence>
<dbReference type="Gene3D" id="1.20.1250.20">
    <property type="entry name" value="MFS general substrate transporter like domains"/>
    <property type="match status" value="2"/>
</dbReference>
<feature type="transmembrane region" description="Helical" evidence="5">
    <location>
        <begin position="294"/>
        <end position="316"/>
    </location>
</feature>
<feature type="transmembrane region" description="Helical" evidence="5">
    <location>
        <begin position="390"/>
        <end position="409"/>
    </location>
</feature>
<dbReference type="GO" id="GO:0016020">
    <property type="term" value="C:membrane"/>
    <property type="evidence" value="ECO:0007669"/>
    <property type="project" value="UniProtKB-SubCell"/>
</dbReference>
<keyword evidence="3 5" id="KW-1133">Transmembrane helix</keyword>
<keyword evidence="2 5" id="KW-0812">Transmembrane</keyword>
<dbReference type="GO" id="GO:0022857">
    <property type="term" value="F:transmembrane transporter activity"/>
    <property type="evidence" value="ECO:0007669"/>
    <property type="project" value="InterPro"/>
</dbReference>
<dbReference type="OrthoDB" id="422206at2759"/>
<accession>A0A1X2IW24</accession>
<dbReference type="EMBL" id="MCGE01000004">
    <property type="protein sequence ID" value="ORZ22411.1"/>
    <property type="molecule type" value="Genomic_DNA"/>
</dbReference>
<dbReference type="InterPro" id="IPR036259">
    <property type="entry name" value="MFS_trans_sf"/>
</dbReference>
<keyword evidence="4 5" id="KW-0472">Membrane</keyword>
<proteinExistence type="predicted"/>
<feature type="transmembrane region" description="Helical" evidence="5">
    <location>
        <begin position="109"/>
        <end position="125"/>
    </location>
</feature>
<evidence type="ECO:0000259" key="6">
    <source>
        <dbReference type="PROSITE" id="PS50850"/>
    </source>
</evidence>
<organism evidence="7 8">
    <name type="scientific">Absidia repens</name>
    <dbReference type="NCBI Taxonomy" id="90262"/>
    <lineage>
        <taxon>Eukaryota</taxon>
        <taxon>Fungi</taxon>
        <taxon>Fungi incertae sedis</taxon>
        <taxon>Mucoromycota</taxon>
        <taxon>Mucoromycotina</taxon>
        <taxon>Mucoromycetes</taxon>
        <taxon>Mucorales</taxon>
        <taxon>Cunninghamellaceae</taxon>
        <taxon>Absidia</taxon>
    </lineage>
</organism>
<evidence type="ECO:0000313" key="8">
    <source>
        <dbReference type="Proteomes" id="UP000193560"/>
    </source>
</evidence>
<feature type="domain" description="Major facilitator superfamily (MFS) profile" evidence="6">
    <location>
        <begin position="30"/>
        <end position="446"/>
    </location>
</feature>
<dbReference type="PROSITE" id="PS50850">
    <property type="entry name" value="MFS"/>
    <property type="match status" value="1"/>
</dbReference>
<feature type="transmembrane region" description="Helical" evidence="5">
    <location>
        <begin position="350"/>
        <end position="369"/>
    </location>
</feature>
<dbReference type="InterPro" id="IPR049680">
    <property type="entry name" value="FLVCR1-2_SLC49-like"/>
</dbReference>
<dbReference type="InterPro" id="IPR020846">
    <property type="entry name" value="MFS_dom"/>
</dbReference>
<dbReference type="InterPro" id="IPR011701">
    <property type="entry name" value="MFS"/>
</dbReference>
<dbReference type="PANTHER" id="PTHR10924:SF6">
    <property type="entry name" value="SOLUTE CARRIER FAMILY 49 MEMBER A3"/>
    <property type="match status" value="1"/>
</dbReference>
<dbReference type="Proteomes" id="UP000193560">
    <property type="component" value="Unassembled WGS sequence"/>
</dbReference>
<feature type="transmembrane region" description="Helical" evidence="5">
    <location>
        <begin position="253"/>
        <end position="274"/>
    </location>
</feature>
<comment type="subcellular location">
    <subcellularLocation>
        <location evidence="1">Membrane</location>
        <topology evidence="1">Multi-pass membrane protein</topology>
    </subcellularLocation>
</comment>
<name>A0A1X2IW24_9FUNG</name>
<feature type="transmembrane region" description="Helical" evidence="5">
    <location>
        <begin position="421"/>
        <end position="441"/>
    </location>
</feature>
<feature type="transmembrane region" description="Helical" evidence="5">
    <location>
        <begin position="137"/>
        <end position="155"/>
    </location>
</feature>
<feature type="transmembrane region" description="Helical" evidence="5">
    <location>
        <begin position="40"/>
        <end position="59"/>
    </location>
</feature>
<feature type="transmembrane region" description="Helical" evidence="5">
    <location>
        <begin position="328"/>
        <end position="344"/>
    </location>
</feature>